<dbReference type="EMBL" id="QKRW01000056">
    <property type="protein sequence ID" value="RAL59247.1"/>
    <property type="molecule type" value="Genomic_DNA"/>
</dbReference>
<evidence type="ECO:0000256" key="1">
    <source>
        <dbReference type="SAM" id="MobiDB-lite"/>
    </source>
</evidence>
<keyword evidence="2" id="KW-0812">Transmembrane</keyword>
<evidence type="ECO:0000313" key="3">
    <source>
        <dbReference type="EMBL" id="RAL59247.1"/>
    </source>
</evidence>
<evidence type="ECO:0000256" key="2">
    <source>
        <dbReference type="SAM" id="Phobius"/>
    </source>
</evidence>
<dbReference type="OrthoDB" id="3549525at2759"/>
<reference evidence="3 4" key="1">
    <citation type="submission" date="2018-06" db="EMBL/GenBank/DDBJ databases">
        <title>Genome Sequence of the Brown Rot Fungal Pathogen Monilinia fructigena.</title>
        <authorList>
            <person name="Landi L."/>
            <person name="De Miccolis Angelini R.M."/>
            <person name="Pollastro S."/>
            <person name="Abate D."/>
            <person name="Faretra F."/>
            <person name="Romanazzi G."/>
        </authorList>
    </citation>
    <scope>NUCLEOTIDE SEQUENCE [LARGE SCALE GENOMIC DNA]</scope>
    <source>
        <strain evidence="3 4">Mfrg269</strain>
    </source>
</reference>
<evidence type="ECO:0000313" key="4">
    <source>
        <dbReference type="Proteomes" id="UP000249056"/>
    </source>
</evidence>
<name>A0A395IFV1_9HELO</name>
<keyword evidence="4" id="KW-1185">Reference proteome</keyword>
<feature type="region of interest" description="Disordered" evidence="1">
    <location>
        <begin position="123"/>
        <end position="146"/>
    </location>
</feature>
<dbReference type="Proteomes" id="UP000249056">
    <property type="component" value="Unassembled WGS sequence"/>
</dbReference>
<keyword evidence="2" id="KW-1133">Transmembrane helix</keyword>
<gene>
    <name evidence="3" type="ORF">DID88_006962</name>
</gene>
<proteinExistence type="predicted"/>
<organism evidence="3 4">
    <name type="scientific">Monilinia fructigena</name>
    <dbReference type="NCBI Taxonomy" id="38457"/>
    <lineage>
        <taxon>Eukaryota</taxon>
        <taxon>Fungi</taxon>
        <taxon>Dikarya</taxon>
        <taxon>Ascomycota</taxon>
        <taxon>Pezizomycotina</taxon>
        <taxon>Leotiomycetes</taxon>
        <taxon>Helotiales</taxon>
        <taxon>Sclerotiniaceae</taxon>
        <taxon>Monilinia</taxon>
    </lineage>
</organism>
<feature type="transmembrane region" description="Helical" evidence="2">
    <location>
        <begin position="12"/>
        <end position="37"/>
    </location>
</feature>
<keyword evidence="2" id="KW-0472">Membrane</keyword>
<accession>A0A395IFV1</accession>
<protein>
    <submittedName>
        <fullName evidence="3">Uncharacterized protein</fullName>
    </submittedName>
</protein>
<dbReference type="AlphaFoldDB" id="A0A395IFV1"/>
<comment type="caution">
    <text evidence="3">The sequence shown here is derived from an EMBL/GenBank/DDBJ whole genome shotgun (WGS) entry which is preliminary data.</text>
</comment>
<sequence>MLTSLLYLSFSTLIHTLIHTFSILIFIAIILVTYLFFTIRYLSNLTGLTTLLSYLWNQFPTILKRKVKIVAEERRELRHKYALERTERLRERNLVGGKEKEQMREAMRRIAWKRGVGKMDYGIDLSEDSKTKPRDGEQSEEEKKKKKEIEEWIEDEVVIQDSNELQVELERLEMRADIGKKAGYWDEEEQARAREAAKTLLRNGEVEAFPRFEDMDTRE</sequence>
<feature type="compositionally biased region" description="Basic and acidic residues" evidence="1">
    <location>
        <begin position="127"/>
        <end position="146"/>
    </location>
</feature>